<proteinExistence type="predicted"/>
<evidence type="ECO:0000313" key="4">
    <source>
        <dbReference type="Proteomes" id="UP000243459"/>
    </source>
</evidence>
<keyword evidence="2" id="KW-0812">Transmembrane</keyword>
<evidence type="ECO:0000256" key="2">
    <source>
        <dbReference type="SAM" id="Phobius"/>
    </source>
</evidence>
<feature type="transmembrane region" description="Helical" evidence="2">
    <location>
        <begin position="308"/>
        <end position="325"/>
    </location>
</feature>
<accession>A0A5P1EQ01</accession>
<protein>
    <submittedName>
        <fullName evidence="3">Uncharacterized protein</fullName>
    </submittedName>
</protein>
<name>A0A5P1EQ01_ASPOF</name>
<reference evidence="4" key="1">
    <citation type="journal article" date="2017" name="Nat. Commun.">
        <title>The asparagus genome sheds light on the origin and evolution of a young Y chromosome.</title>
        <authorList>
            <person name="Harkess A."/>
            <person name="Zhou J."/>
            <person name="Xu C."/>
            <person name="Bowers J.E."/>
            <person name="Van der Hulst R."/>
            <person name="Ayyampalayam S."/>
            <person name="Mercati F."/>
            <person name="Riccardi P."/>
            <person name="McKain M.R."/>
            <person name="Kakrana A."/>
            <person name="Tang H."/>
            <person name="Ray J."/>
            <person name="Groenendijk J."/>
            <person name="Arikit S."/>
            <person name="Mathioni S.M."/>
            <person name="Nakano M."/>
            <person name="Shan H."/>
            <person name="Telgmann-Rauber A."/>
            <person name="Kanno A."/>
            <person name="Yue Z."/>
            <person name="Chen H."/>
            <person name="Li W."/>
            <person name="Chen Y."/>
            <person name="Xu X."/>
            <person name="Zhang Y."/>
            <person name="Luo S."/>
            <person name="Chen H."/>
            <person name="Gao J."/>
            <person name="Mao Z."/>
            <person name="Pires J.C."/>
            <person name="Luo M."/>
            <person name="Kudrna D."/>
            <person name="Wing R.A."/>
            <person name="Meyers B.C."/>
            <person name="Yi K."/>
            <person name="Kong H."/>
            <person name="Lavrijsen P."/>
            <person name="Sunseri F."/>
            <person name="Falavigna A."/>
            <person name="Ye Y."/>
            <person name="Leebens-Mack J.H."/>
            <person name="Chen G."/>
        </authorList>
    </citation>
    <scope>NUCLEOTIDE SEQUENCE [LARGE SCALE GENOMIC DNA]</scope>
    <source>
        <strain evidence="4">cv. DH0086</strain>
    </source>
</reference>
<dbReference type="EMBL" id="CM007386">
    <property type="protein sequence ID" value="ONK66879.1"/>
    <property type="molecule type" value="Genomic_DNA"/>
</dbReference>
<feature type="region of interest" description="Disordered" evidence="1">
    <location>
        <begin position="74"/>
        <end position="149"/>
    </location>
</feature>
<gene>
    <name evidence="3" type="ORF">A4U43_C06F12990</name>
</gene>
<dbReference type="AlphaFoldDB" id="A0A5P1EQ01"/>
<dbReference type="Gramene" id="ONK66879">
    <property type="protein sequence ID" value="ONK66879"/>
    <property type="gene ID" value="A4U43_C06F12990"/>
</dbReference>
<feature type="compositionally biased region" description="Basic and acidic residues" evidence="1">
    <location>
        <begin position="120"/>
        <end position="131"/>
    </location>
</feature>
<dbReference type="Proteomes" id="UP000243459">
    <property type="component" value="Chromosome 6"/>
</dbReference>
<feature type="compositionally biased region" description="Basic and acidic residues" evidence="1">
    <location>
        <begin position="140"/>
        <end position="149"/>
    </location>
</feature>
<keyword evidence="4" id="KW-1185">Reference proteome</keyword>
<organism evidence="3 4">
    <name type="scientific">Asparagus officinalis</name>
    <name type="common">Garden asparagus</name>
    <dbReference type="NCBI Taxonomy" id="4686"/>
    <lineage>
        <taxon>Eukaryota</taxon>
        <taxon>Viridiplantae</taxon>
        <taxon>Streptophyta</taxon>
        <taxon>Embryophyta</taxon>
        <taxon>Tracheophyta</taxon>
        <taxon>Spermatophyta</taxon>
        <taxon>Magnoliopsida</taxon>
        <taxon>Liliopsida</taxon>
        <taxon>Asparagales</taxon>
        <taxon>Asparagaceae</taxon>
        <taxon>Asparagoideae</taxon>
        <taxon>Asparagus</taxon>
    </lineage>
</organism>
<sequence length="334" mass="39539">MPRYVHEEIKQKPTKMKAKIEEEVMAEKSLRKKKVKIENEAYEKLVILNEAYKQELVARGIDTMAIKAKTEKRFAEQKHIRQRKEEPQIERKDEAEKEEGEEDEVEKEGDETQYMSIELEEPKEVKVAEKVPKKKKGRKRKEESDDTLKEFVQGLRAKSQRTTKKPKFLESPFQTEMPKKKRKGKTSVVVVKDDDDKVEKDEEKPLAISHLDFDIRLPGTIDEEFYHNFTVQDVPNVSNDENKWLQYFLTLKVDKRTVFEVEDQTICRYDMLHLLRGGRLKEETVEALVARLQKWLKLPENAHVDRKFAIVMLFFSIWLLTASNLDKRNVYKII</sequence>
<feature type="compositionally biased region" description="Acidic residues" evidence="1">
    <location>
        <begin position="96"/>
        <end position="111"/>
    </location>
</feature>
<evidence type="ECO:0000256" key="1">
    <source>
        <dbReference type="SAM" id="MobiDB-lite"/>
    </source>
</evidence>
<feature type="compositionally biased region" description="Basic and acidic residues" evidence="1">
    <location>
        <begin position="74"/>
        <end position="95"/>
    </location>
</feature>
<keyword evidence="2" id="KW-1133">Transmembrane helix</keyword>
<keyword evidence="2" id="KW-0472">Membrane</keyword>
<evidence type="ECO:0000313" key="3">
    <source>
        <dbReference type="EMBL" id="ONK66879.1"/>
    </source>
</evidence>